<dbReference type="InterPro" id="IPR024747">
    <property type="entry name" value="Pyridox_Oxase-rel"/>
</dbReference>
<dbReference type="Gene3D" id="2.30.110.10">
    <property type="entry name" value="Electron Transport, Fmn-binding Protein, Chain A"/>
    <property type="match status" value="1"/>
</dbReference>
<evidence type="ECO:0000313" key="1">
    <source>
        <dbReference type="EMBL" id="SHN73280.1"/>
    </source>
</evidence>
<evidence type="ECO:0000313" key="2">
    <source>
        <dbReference type="Proteomes" id="UP000184010"/>
    </source>
</evidence>
<dbReference type="Pfam" id="PF12900">
    <property type="entry name" value="Pyridox_ox_2"/>
    <property type="match status" value="1"/>
</dbReference>
<dbReference type="EMBL" id="FRDN01000007">
    <property type="protein sequence ID" value="SHN73280.1"/>
    <property type="molecule type" value="Genomic_DNA"/>
</dbReference>
<dbReference type="InterPro" id="IPR012349">
    <property type="entry name" value="Split_barrel_FMN-bd"/>
</dbReference>
<accession>A0A1M7TRF4</accession>
<gene>
    <name evidence="1" type="ORF">SAMN02745215_02436</name>
</gene>
<reference evidence="2" key="1">
    <citation type="submission" date="2016-12" db="EMBL/GenBank/DDBJ databases">
        <authorList>
            <person name="Varghese N."/>
            <person name="Submissions S."/>
        </authorList>
    </citation>
    <scope>NUCLEOTIDE SEQUENCE [LARGE SCALE GENOMIC DNA]</scope>
    <source>
        <strain evidence="2">DSM 11544</strain>
    </source>
</reference>
<keyword evidence="2" id="KW-1185">Reference proteome</keyword>
<dbReference type="AlphaFoldDB" id="A0A1M7TRF4"/>
<dbReference type="STRING" id="1121395.SAMN02745215_02436"/>
<protein>
    <recommendedName>
        <fullName evidence="3">Nitroimidazol reductase NimA, pyridoxamine 5'-phosphate oxidase superfamily</fullName>
    </recommendedName>
</protein>
<dbReference type="Proteomes" id="UP000184010">
    <property type="component" value="Unassembled WGS sequence"/>
</dbReference>
<dbReference type="RefSeq" id="WP_072772830.1">
    <property type="nucleotide sequence ID" value="NZ_FRDN01000007.1"/>
</dbReference>
<dbReference type="PANTHER" id="PTHR34071:SF2">
    <property type="entry name" value="FLAVIN-NUCLEOTIDE-BINDING PROTEIN"/>
    <property type="match status" value="1"/>
</dbReference>
<organism evidence="1 2">
    <name type="scientific">Desulfitobacterium chlororespirans DSM 11544</name>
    <dbReference type="NCBI Taxonomy" id="1121395"/>
    <lineage>
        <taxon>Bacteria</taxon>
        <taxon>Bacillati</taxon>
        <taxon>Bacillota</taxon>
        <taxon>Clostridia</taxon>
        <taxon>Eubacteriales</taxon>
        <taxon>Desulfitobacteriaceae</taxon>
        <taxon>Desulfitobacterium</taxon>
    </lineage>
</organism>
<dbReference type="SUPFAM" id="SSF50475">
    <property type="entry name" value="FMN-binding split barrel"/>
    <property type="match status" value="1"/>
</dbReference>
<evidence type="ECO:0008006" key="3">
    <source>
        <dbReference type="Google" id="ProtNLM"/>
    </source>
</evidence>
<sequence length="182" mass="20370">MEQIRYTSRICTDPKRIEGFLRHSRVGIVGMNAGEYPYAVPVNFVWMDGCIYFHGMGSGKKVKLLDENPKVCFTVYEEAGTVTDPVPCKVDTAYMSVMLFGTVQRVEDFKQSAAALQQLLNKLMPGFFKPMPGSALIEKYRSALDDNPVAVYKMKPDFLTAKENRSEPEALFHGGLQQVSKG</sequence>
<proteinExistence type="predicted"/>
<name>A0A1M7TRF4_9FIRM</name>
<dbReference type="PANTHER" id="PTHR34071">
    <property type="entry name" value="5-NITROIMIDAZOLE ANTIBIOTICS RESISTANCE PROTEIN, NIMA-FAMILY-RELATED PROTEIN-RELATED"/>
    <property type="match status" value="1"/>
</dbReference>